<dbReference type="Pfam" id="PF08238">
    <property type="entry name" value="Sel1"/>
    <property type="match status" value="3"/>
</dbReference>
<dbReference type="PANTHER" id="PTHR43628:SF1">
    <property type="entry name" value="CHITIN SYNTHASE REGULATORY FACTOR 2-RELATED"/>
    <property type="match status" value="1"/>
</dbReference>
<evidence type="ECO:0000313" key="3">
    <source>
        <dbReference type="Proteomes" id="UP000054466"/>
    </source>
</evidence>
<dbReference type="GeneID" id="27342123"/>
<dbReference type="STRING" id="569365.A0A0D1ZT42"/>
<dbReference type="Gene3D" id="1.25.40.10">
    <property type="entry name" value="Tetratricopeptide repeat domain"/>
    <property type="match status" value="1"/>
</dbReference>
<sequence length="371" mass="40792">MPLRDLLKKKDKIDSDVAFQPPPLPQATEFTFVRTDTHTEEYIKPPGFEDDPELAASVEPKSPSPSRRSFGRFRKSHSPGAADVSSPEKEKKEHRRLSERLHLNRDRSASTSSVNLPSDLPEIDETYAESGDRQETEAKWEERATILASKSPAMPAHSLTGELETLNLGLPGQSPSRPRSINDPESDIDIQKAIQLHESGDLKEATEMFHQLAESGNVLSQVLYGLSLRHGWGCEPDPAKAVTYLSAAASNSATIESDALKAGMKKGGAAKGELVLAIFELANCFRHGWGVPVDKVAARQYYETAANLGDTDAMNEAAWCYLEGFGGKKDKVSFRAFFFLKALLGSPKYRRRLGISASLDQRVPPPFPLDT</sequence>
<gene>
    <name evidence="2" type="ORF">PV07_02929</name>
</gene>
<dbReference type="InterPro" id="IPR011990">
    <property type="entry name" value="TPR-like_helical_dom_sf"/>
</dbReference>
<reference evidence="2 3" key="1">
    <citation type="submission" date="2015-01" db="EMBL/GenBank/DDBJ databases">
        <title>The Genome Sequence of Cladophialophora immunda CBS83496.</title>
        <authorList>
            <consortium name="The Broad Institute Genomics Platform"/>
            <person name="Cuomo C."/>
            <person name="de Hoog S."/>
            <person name="Gorbushina A."/>
            <person name="Stielow B."/>
            <person name="Teixiera M."/>
            <person name="Abouelleil A."/>
            <person name="Chapman S.B."/>
            <person name="Priest M."/>
            <person name="Young S.K."/>
            <person name="Wortman J."/>
            <person name="Nusbaum C."/>
            <person name="Birren B."/>
        </authorList>
    </citation>
    <scope>NUCLEOTIDE SEQUENCE [LARGE SCALE GENOMIC DNA]</scope>
    <source>
        <strain evidence="2 3">CBS 83496</strain>
    </source>
</reference>
<dbReference type="SUPFAM" id="SSF81901">
    <property type="entry name" value="HCP-like"/>
    <property type="match status" value="1"/>
</dbReference>
<accession>A0A0D1ZT42</accession>
<dbReference type="GO" id="GO:0010972">
    <property type="term" value="P:negative regulation of G2/M transition of mitotic cell cycle"/>
    <property type="evidence" value="ECO:0007669"/>
    <property type="project" value="TreeGrafter"/>
</dbReference>
<dbReference type="VEuPathDB" id="FungiDB:PV07_02929"/>
<feature type="compositionally biased region" description="Basic and acidic residues" evidence="1">
    <location>
        <begin position="130"/>
        <end position="139"/>
    </location>
</feature>
<dbReference type="AlphaFoldDB" id="A0A0D1ZT42"/>
<protein>
    <recommendedName>
        <fullName evidence="4">HCP-like protein</fullName>
    </recommendedName>
</protein>
<dbReference type="EMBL" id="KN847041">
    <property type="protein sequence ID" value="KIW31266.1"/>
    <property type="molecule type" value="Genomic_DNA"/>
</dbReference>
<dbReference type="OrthoDB" id="2148946at2759"/>
<feature type="compositionally biased region" description="Basic and acidic residues" evidence="1">
    <location>
        <begin position="86"/>
        <end position="108"/>
    </location>
</feature>
<dbReference type="RefSeq" id="XP_016251482.1">
    <property type="nucleotide sequence ID" value="XM_016389580.1"/>
</dbReference>
<dbReference type="InterPro" id="IPR006597">
    <property type="entry name" value="Sel1-like"/>
</dbReference>
<evidence type="ECO:0000256" key="1">
    <source>
        <dbReference type="SAM" id="MobiDB-lite"/>
    </source>
</evidence>
<dbReference type="PANTHER" id="PTHR43628">
    <property type="entry name" value="ACTIVATOR OF C KINASE PROTEIN 1-RELATED"/>
    <property type="match status" value="1"/>
</dbReference>
<dbReference type="Proteomes" id="UP000054466">
    <property type="component" value="Unassembled WGS sequence"/>
</dbReference>
<dbReference type="InterPro" id="IPR052945">
    <property type="entry name" value="Mitotic_Regulator"/>
</dbReference>
<dbReference type="SMART" id="SM00671">
    <property type="entry name" value="SEL1"/>
    <property type="match status" value="3"/>
</dbReference>
<keyword evidence="3" id="KW-1185">Reference proteome</keyword>
<feature type="compositionally biased region" description="Basic and acidic residues" evidence="1">
    <location>
        <begin position="1"/>
        <end position="15"/>
    </location>
</feature>
<proteinExistence type="predicted"/>
<name>A0A0D1ZT42_9EURO</name>
<evidence type="ECO:0000313" key="2">
    <source>
        <dbReference type="EMBL" id="KIW31266.1"/>
    </source>
</evidence>
<evidence type="ECO:0008006" key="4">
    <source>
        <dbReference type="Google" id="ProtNLM"/>
    </source>
</evidence>
<feature type="region of interest" description="Disordered" evidence="1">
    <location>
        <begin position="1"/>
        <end position="139"/>
    </location>
</feature>
<dbReference type="GO" id="GO:0032153">
    <property type="term" value="C:cell division site"/>
    <property type="evidence" value="ECO:0007669"/>
    <property type="project" value="TreeGrafter"/>
</dbReference>
<organism evidence="2 3">
    <name type="scientific">Cladophialophora immunda</name>
    <dbReference type="NCBI Taxonomy" id="569365"/>
    <lineage>
        <taxon>Eukaryota</taxon>
        <taxon>Fungi</taxon>
        <taxon>Dikarya</taxon>
        <taxon>Ascomycota</taxon>
        <taxon>Pezizomycotina</taxon>
        <taxon>Eurotiomycetes</taxon>
        <taxon>Chaetothyriomycetidae</taxon>
        <taxon>Chaetothyriales</taxon>
        <taxon>Herpotrichiellaceae</taxon>
        <taxon>Cladophialophora</taxon>
    </lineage>
</organism>